<reference evidence="2 3" key="1">
    <citation type="journal article" date="2015" name="Nature">
        <title>rRNA introns, odd ribosomes, and small enigmatic genomes across a large radiation of phyla.</title>
        <authorList>
            <person name="Brown C.T."/>
            <person name="Hug L.A."/>
            <person name="Thomas B.C."/>
            <person name="Sharon I."/>
            <person name="Castelle C.J."/>
            <person name="Singh A."/>
            <person name="Wilkins M.J."/>
            <person name="Williams K.H."/>
            <person name="Banfield J.F."/>
        </authorList>
    </citation>
    <scope>NUCLEOTIDE SEQUENCE [LARGE SCALE GENOMIC DNA]</scope>
</reference>
<evidence type="ECO:0000256" key="1">
    <source>
        <dbReference type="SAM" id="Phobius"/>
    </source>
</evidence>
<keyword evidence="1" id="KW-0472">Membrane</keyword>
<keyword evidence="1" id="KW-1133">Transmembrane helix</keyword>
<protein>
    <recommendedName>
        <fullName evidence="4">Glycosyltransferase RgtA/B/C/D-like domain-containing protein</fullName>
    </recommendedName>
</protein>
<comment type="caution">
    <text evidence="2">The sequence shown here is derived from an EMBL/GenBank/DDBJ whole genome shotgun (WGS) entry which is preliminary data.</text>
</comment>
<dbReference type="AlphaFoldDB" id="A0A0G0HS81"/>
<evidence type="ECO:0000313" key="2">
    <source>
        <dbReference type="EMBL" id="KKQ46018.1"/>
    </source>
</evidence>
<dbReference type="EMBL" id="LBTR01000006">
    <property type="protein sequence ID" value="KKQ46018.1"/>
    <property type="molecule type" value="Genomic_DNA"/>
</dbReference>
<organism evidence="2 3">
    <name type="scientific">Candidatus Woesebacteria bacterium GW2011_GWA1_37_8</name>
    <dbReference type="NCBI Taxonomy" id="1618546"/>
    <lineage>
        <taxon>Bacteria</taxon>
        <taxon>Candidatus Woeseibacteriota</taxon>
    </lineage>
</organism>
<feature type="transmembrane region" description="Helical" evidence="1">
    <location>
        <begin position="94"/>
        <end position="116"/>
    </location>
</feature>
<evidence type="ECO:0008006" key="4">
    <source>
        <dbReference type="Google" id="ProtNLM"/>
    </source>
</evidence>
<gene>
    <name evidence="2" type="ORF">US62_C0006G0029</name>
</gene>
<sequence>MFAFVKPNIAQRKWVEIVLLCFLCLTLVAIWFHTGKLFGGGEEGLPFYNLDNTFKLNFYALRDSEAGFPNLETVSRSTFFAALKLFYDLGIPGVFLQAGTFFIFLFTGAVASYLLLHTLILEDKKWLRIIFSIYFVFK</sequence>
<evidence type="ECO:0000313" key="3">
    <source>
        <dbReference type="Proteomes" id="UP000034603"/>
    </source>
</evidence>
<feature type="transmembrane region" description="Helical" evidence="1">
    <location>
        <begin position="14"/>
        <end position="32"/>
    </location>
</feature>
<accession>A0A0G0HS81</accession>
<proteinExistence type="predicted"/>
<keyword evidence="1" id="KW-0812">Transmembrane</keyword>
<name>A0A0G0HS81_9BACT</name>
<dbReference type="Proteomes" id="UP000034603">
    <property type="component" value="Unassembled WGS sequence"/>
</dbReference>